<dbReference type="InterPro" id="IPR013783">
    <property type="entry name" value="Ig-like_fold"/>
</dbReference>
<dbReference type="GO" id="GO:0006465">
    <property type="term" value="P:signal peptide processing"/>
    <property type="evidence" value="ECO:0007669"/>
    <property type="project" value="UniProtKB-UniRule"/>
</dbReference>
<dbReference type="EC" id="3.4.21.89" evidence="5"/>
<dbReference type="PANTHER" id="PTHR10806:SF6">
    <property type="entry name" value="SIGNAL PEPTIDASE COMPLEX CATALYTIC SUBUNIT SEC11"/>
    <property type="match status" value="1"/>
</dbReference>
<evidence type="ECO:0000256" key="5">
    <source>
        <dbReference type="NCBIfam" id="TIGR02228"/>
    </source>
</evidence>
<dbReference type="InterPro" id="IPR036286">
    <property type="entry name" value="LexA/Signal_pep-like_sf"/>
</dbReference>
<feature type="transmembrane region" description="Helical" evidence="6">
    <location>
        <begin position="25"/>
        <end position="46"/>
    </location>
</feature>
<name>A0A0G1DIU4_9BACT</name>
<dbReference type="InterPro" id="IPR019533">
    <property type="entry name" value="Peptidase_S26"/>
</dbReference>
<comment type="caution">
    <text evidence="8">The sequence shown here is derived from an EMBL/GenBank/DDBJ whole genome shotgun (WGS) entry which is preliminary data.</text>
</comment>
<sequence>MYQRLDPAGIKYSNRKKRLFSFGRFAEWLIFSAVLSALVLIASPYLPTKKFFSSFIVSSGSMEPTIRAGSVAIVMPIDPELIREKDVIAFESPENSRLTILHRVQKITVSRNSRLFMTGGDNNREADRWQVKPAEIKGLMFFAIPFLGHAAATVRNPWGFLLLIGVPALVLGFFQIREIAAGIEEEARKRAYNLSLFIGAALLAGFSLNPFFARTIVAIFSSTATVSGISITSRDFAPPPAPLLLSPEDNIVRETQGLVMDWSDVSDYENMSPPVYYIYQSTHNSGFSPLAYQSGQLSASQIPAPGTPDGVYFWRVKACDQLHNCSPWSEVRKATIDSRPPLLSSSRSEDGLTVIYTLSRLSRFASYNYILSYDTDSLPQAYEGTVILSGQNEDGKSFYLGTYSPPDYTPHTGIHNLKLKIDVYSPAGTHYPLEVDL</sequence>
<dbReference type="AlphaFoldDB" id="A0A0G1DIU4"/>
<dbReference type="STRING" id="1618443.UV73_C0008G0037"/>
<proteinExistence type="predicted"/>
<dbReference type="InterPro" id="IPR001733">
    <property type="entry name" value="Peptidase_S26B"/>
</dbReference>
<dbReference type="GO" id="GO:0004252">
    <property type="term" value="F:serine-type endopeptidase activity"/>
    <property type="evidence" value="ECO:0007669"/>
    <property type="project" value="UniProtKB-UniRule"/>
</dbReference>
<keyword evidence="4 6" id="KW-0472">Membrane</keyword>
<feature type="domain" description="Peptidase S26" evidence="7">
    <location>
        <begin position="34"/>
        <end position="104"/>
    </location>
</feature>
<organism evidence="8 9">
    <name type="scientific">Candidatus Gottesmanbacteria bacterium GW2011_GWA2_43_14</name>
    <dbReference type="NCBI Taxonomy" id="1618443"/>
    <lineage>
        <taxon>Bacteria</taxon>
        <taxon>Candidatus Gottesmaniibacteriota</taxon>
    </lineage>
</organism>
<dbReference type="NCBIfam" id="TIGR02228">
    <property type="entry name" value="sigpep_I_arch"/>
    <property type="match status" value="1"/>
</dbReference>
<protein>
    <recommendedName>
        <fullName evidence="5">Signal peptidase I</fullName>
        <ecNumber evidence="5">3.4.21.89</ecNumber>
    </recommendedName>
</protein>
<evidence type="ECO:0000313" key="8">
    <source>
        <dbReference type="EMBL" id="KKS97517.1"/>
    </source>
</evidence>
<dbReference type="GO" id="GO:0016020">
    <property type="term" value="C:membrane"/>
    <property type="evidence" value="ECO:0007669"/>
    <property type="project" value="UniProtKB-SubCell"/>
</dbReference>
<evidence type="ECO:0000313" key="9">
    <source>
        <dbReference type="Proteomes" id="UP000034894"/>
    </source>
</evidence>
<gene>
    <name evidence="8" type="primary">sipW</name>
    <name evidence="8" type="ORF">UV73_C0008G0037</name>
</gene>
<keyword evidence="8" id="KW-0378">Hydrolase</keyword>
<dbReference type="Gene3D" id="2.10.109.10">
    <property type="entry name" value="Umud Fragment, subunit A"/>
    <property type="match status" value="1"/>
</dbReference>
<dbReference type="Proteomes" id="UP000034894">
    <property type="component" value="Unassembled WGS sequence"/>
</dbReference>
<keyword evidence="3 6" id="KW-1133">Transmembrane helix</keyword>
<dbReference type="PANTHER" id="PTHR10806">
    <property type="entry name" value="SIGNAL PEPTIDASE COMPLEX CATALYTIC SUBUNIT SEC11"/>
    <property type="match status" value="1"/>
</dbReference>
<dbReference type="GO" id="GO:0009003">
    <property type="term" value="F:signal peptidase activity"/>
    <property type="evidence" value="ECO:0007669"/>
    <property type="project" value="UniProtKB-EC"/>
</dbReference>
<dbReference type="SUPFAM" id="SSF51306">
    <property type="entry name" value="LexA/Signal peptidase"/>
    <property type="match status" value="1"/>
</dbReference>
<evidence type="ECO:0000256" key="4">
    <source>
        <dbReference type="ARBA" id="ARBA00023136"/>
    </source>
</evidence>
<evidence type="ECO:0000259" key="7">
    <source>
        <dbReference type="Pfam" id="PF10502"/>
    </source>
</evidence>
<evidence type="ECO:0000256" key="3">
    <source>
        <dbReference type="ARBA" id="ARBA00022989"/>
    </source>
</evidence>
<evidence type="ECO:0000256" key="2">
    <source>
        <dbReference type="ARBA" id="ARBA00022692"/>
    </source>
</evidence>
<dbReference type="Pfam" id="PF10502">
    <property type="entry name" value="Peptidase_S26"/>
    <property type="match status" value="1"/>
</dbReference>
<dbReference type="EMBL" id="LCFP01000008">
    <property type="protein sequence ID" value="KKS97517.1"/>
    <property type="molecule type" value="Genomic_DNA"/>
</dbReference>
<evidence type="ECO:0000256" key="6">
    <source>
        <dbReference type="SAM" id="Phobius"/>
    </source>
</evidence>
<feature type="transmembrane region" description="Helical" evidence="6">
    <location>
        <begin position="158"/>
        <end position="179"/>
    </location>
</feature>
<dbReference type="Gene3D" id="2.60.40.10">
    <property type="entry name" value="Immunoglobulins"/>
    <property type="match status" value="1"/>
</dbReference>
<keyword evidence="2 6" id="KW-0812">Transmembrane</keyword>
<evidence type="ECO:0000256" key="1">
    <source>
        <dbReference type="ARBA" id="ARBA00004370"/>
    </source>
</evidence>
<accession>A0A0G1DIU4</accession>
<reference evidence="8 9" key="1">
    <citation type="journal article" date="2015" name="Nature">
        <title>rRNA introns, odd ribosomes, and small enigmatic genomes across a large radiation of phyla.</title>
        <authorList>
            <person name="Brown C.T."/>
            <person name="Hug L.A."/>
            <person name="Thomas B.C."/>
            <person name="Sharon I."/>
            <person name="Castelle C.J."/>
            <person name="Singh A."/>
            <person name="Wilkins M.J."/>
            <person name="Williams K.H."/>
            <person name="Banfield J.F."/>
        </authorList>
    </citation>
    <scope>NUCLEOTIDE SEQUENCE [LARGE SCALE GENOMIC DNA]</scope>
</reference>
<dbReference type="CDD" id="cd06530">
    <property type="entry name" value="S26_SPase_I"/>
    <property type="match status" value="1"/>
</dbReference>
<feature type="transmembrane region" description="Helical" evidence="6">
    <location>
        <begin position="191"/>
        <end position="212"/>
    </location>
</feature>
<comment type="subcellular location">
    <subcellularLocation>
        <location evidence="1">Membrane</location>
    </subcellularLocation>
</comment>